<keyword evidence="4" id="KW-1185">Reference proteome</keyword>
<keyword evidence="2" id="KW-0472">Membrane</keyword>
<sequence>MSYDYRDEVEIDLIDLLHYLLLKWRVAFAFMLIGMLAMGIYGYYKKVPVVINDKGELVTPIDESSLAVLGKKLTTNEKLEAVNAVETYLGYEKNYESRSSLKEKSIVFQYDAYHVPNYVYTYKISDFNDDNVPNESTVTNVDNIVNLYKNAIYDSSVIKEIKSANGWEYDDGFVMEIYGCNKTGLDIMTVWANAPSKKECEAIIKILDKKINEVVTFVQNQYEHNISKVQSTYYESYNVGTLDQQKAYNDTLIGIEKSMQQVSSAMNADQKAYYAALLKTVKEESQNAEEADPLAIAKRETAEEASLTTDATTEGASASVSEKAEESEQNVVMVPSNSLNVKMILIGALAGLFLILCVYGILYVMSPKIKSRRDITDMFKLSVFGVVRDENRYNKFFSGVDRFIDALFEVHDGNLSAADAMDITISSIELGIKRNGYKSLYITSVGNFKRTEEFKKNLKIGLEEKSGIEGIEYSTGPSPLFDAESLEKLYNSNAVVLVEEAGKSRYDGIAKMLEICDKFGIIVLGTVVLE</sequence>
<accession>A0A1I5PWE1</accession>
<dbReference type="EMBL" id="FOXO01000001">
    <property type="protein sequence ID" value="SFP38140.1"/>
    <property type="molecule type" value="Genomic_DNA"/>
</dbReference>
<proteinExistence type="predicted"/>
<evidence type="ECO:0000313" key="3">
    <source>
        <dbReference type="EMBL" id="SFP38140.1"/>
    </source>
</evidence>
<keyword evidence="2" id="KW-0812">Transmembrane</keyword>
<evidence type="ECO:0008006" key="5">
    <source>
        <dbReference type="Google" id="ProtNLM"/>
    </source>
</evidence>
<evidence type="ECO:0000256" key="1">
    <source>
        <dbReference type="SAM" id="MobiDB-lite"/>
    </source>
</evidence>
<name>A0A1I5PWE1_9FIRM</name>
<dbReference type="RefSeq" id="WP_074882954.1">
    <property type="nucleotide sequence ID" value="NZ_FOXO01000001.1"/>
</dbReference>
<keyword evidence="2" id="KW-1133">Transmembrane helix</keyword>
<organism evidence="3 4">
    <name type="scientific">Butyrivibrio proteoclasticus</name>
    <dbReference type="NCBI Taxonomy" id="43305"/>
    <lineage>
        <taxon>Bacteria</taxon>
        <taxon>Bacillati</taxon>
        <taxon>Bacillota</taxon>
        <taxon>Clostridia</taxon>
        <taxon>Lachnospirales</taxon>
        <taxon>Lachnospiraceae</taxon>
        <taxon>Butyrivibrio</taxon>
    </lineage>
</organism>
<evidence type="ECO:0000313" key="4">
    <source>
        <dbReference type="Proteomes" id="UP000182624"/>
    </source>
</evidence>
<reference evidence="4" key="1">
    <citation type="submission" date="2016-10" db="EMBL/GenBank/DDBJ databases">
        <authorList>
            <person name="Varghese N."/>
            <person name="Submissions S."/>
        </authorList>
    </citation>
    <scope>NUCLEOTIDE SEQUENCE [LARGE SCALE GENOMIC DNA]</scope>
    <source>
        <strain evidence="4">P18</strain>
    </source>
</reference>
<dbReference type="AlphaFoldDB" id="A0A1I5PWE1"/>
<feature type="region of interest" description="Disordered" evidence="1">
    <location>
        <begin position="302"/>
        <end position="324"/>
    </location>
</feature>
<evidence type="ECO:0000256" key="2">
    <source>
        <dbReference type="SAM" id="Phobius"/>
    </source>
</evidence>
<gene>
    <name evidence="3" type="ORF">SAMN04487928_101169</name>
</gene>
<dbReference type="Proteomes" id="UP000182624">
    <property type="component" value="Unassembled WGS sequence"/>
</dbReference>
<protein>
    <recommendedName>
        <fullName evidence="5">Capsular polysaccharide biosynthesis protein</fullName>
    </recommendedName>
</protein>
<feature type="compositionally biased region" description="Polar residues" evidence="1">
    <location>
        <begin position="306"/>
        <end position="315"/>
    </location>
</feature>
<feature type="transmembrane region" description="Helical" evidence="2">
    <location>
        <begin position="26"/>
        <end position="44"/>
    </location>
</feature>
<feature type="transmembrane region" description="Helical" evidence="2">
    <location>
        <begin position="343"/>
        <end position="365"/>
    </location>
</feature>